<accession>A0A6J5LEB8</accession>
<protein>
    <submittedName>
        <fullName evidence="1">Uncharacterized protein</fullName>
    </submittedName>
</protein>
<reference evidence="1" key="1">
    <citation type="submission" date="2020-04" db="EMBL/GenBank/DDBJ databases">
        <authorList>
            <person name="Chiriac C."/>
            <person name="Salcher M."/>
            <person name="Ghai R."/>
            <person name="Kavagutti S V."/>
        </authorList>
    </citation>
    <scope>NUCLEOTIDE SEQUENCE</scope>
</reference>
<gene>
    <name evidence="1" type="ORF">UFOVP256_29</name>
</gene>
<proteinExistence type="predicted"/>
<name>A0A6J5LEB8_9CAUD</name>
<dbReference type="EMBL" id="LR796263">
    <property type="protein sequence ID" value="CAB4132385.1"/>
    <property type="molecule type" value="Genomic_DNA"/>
</dbReference>
<organism evidence="1">
    <name type="scientific">uncultured Caudovirales phage</name>
    <dbReference type="NCBI Taxonomy" id="2100421"/>
    <lineage>
        <taxon>Viruses</taxon>
        <taxon>Duplodnaviria</taxon>
        <taxon>Heunggongvirae</taxon>
        <taxon>Uroviricota</taxon>
        <taxon>Caudoviricetes</taxon>
        <taxon>Peduoviridae</taxon>
        <taxon>Maltschvirus</taxon>
        <taxon>Maltschvirus maltsch</taxon>
    </lineage>
</organism>
<sequence>MFDIISLTSIRIKNGKGENAKKIKAANEKWLNPTPRKKPKYSFSQLNRMAEWKRLHDDESWTKRFNAKRG</sequence>
<evidence type="ECO:0000313" key="1">
    <source>
        <dbReference type="EMBL" id="CAB4132385.1"/>
    </source>
</evidence>